<name>A0A1Y2A214_9PLEO</name>
<gene>
    <name evidence="1" type="ORF">BCR34DRAFT_556815</name>
</gene>
<dbReference type="OrthoDB" id="3775192at2759"/>
<evidence type="ECO:0000313" key="1">
    <source>
        <dbReference type="EMBL" id="ORY16546.1"/>
    </source>
</evidence>
<proteinExistence type="predicted"/>
<dbReference type="EMBL" id="MCFA01000017">
    <property type="protein sequence ID" value="ORY16546.1"/>
    <property type="molecule type" value="Genomic_DNA"/>
</dbReference>
<protein>
    <submittedName>
        <fullName evidence="1">Uncharacterized protein</fullName>
    </submittedName>
</protein>
<comment type="caution">
    <text evidence="1">The sequence shown here is derived from an EMBL/GenBank/DDBJ whole genome shotgun (WGS) entry which is preliminary data.</text>
</comment>
<reference evidence="1 2" key="1">
    <citation type="submission" date="2016-07" db="EMBL/GenBank/DDBJ databases">
        <title>Pervasive Adenine N6-methylation of Active Genes in Fungi.</title>
        <authorList>
            <consortium name="DOE Joint Genome Institute"/>
            <person name="Mondo S.J."/>
            <person name="Dannebaum R.O."/>
            <person name="Kuo R.C."/>
            <person name="Labutti K."/>
            <person name="Haridas S."/>
            <person name="Kuo A."/>
            <person name="Salamov A."/>
            <person name="Ahrendt S.R."/>
            <person name="Lipzen A."/>
            <person name="Sullivan W."/>
            <person name="Andreopoulos W.B."/>
            <person name="Clum A."/>
            <person name="Lindquist E."/>
            <person name="Daum C."/>
            <person name="Ramamoorthy G.K."/>
            <person name="Gryganskyi A."/>
            <person name="Culley D."/>
            <person name="Magnuson J.K."/>
            <person name="James T.Y."/>
            <person name="O'Malley M.A."/>
            <person name="Stajich J.E."/>
            <person name="Spatafora J.W."/>
            <person name="Visel A."/>
            <person name="Grigoriev I.V."/>
        </authorList>
    </citation>
    <scope>NUCLEOTIDE SEQUENCE [LARGE SCALE GENOMIC DNA]</scope>
    <source>
        <strain evidence="1 2">CBS 115471</strain>
    </source>
</reference>
<dbReference type="AlphaFoldDB" id="A0A1Y2A214"/>
<evidence type="ECO:0000313" key="2">
    <source>
        <dbReference type="Proteomes" id="UP000193144"/>
    </source>
</evidence>
<organism evidence="1 2">
    <name type="scientific">Clohesyomyces aquaticus</name>
    <dbReference type="NCBI Taxonomy" id="1231657"/>
    <lineage>
        <taxon>Eukaryota</taxon>
        <taxon>Fungi</taxon>
        <taxon>Dikarya</taxon>
        <taxon>Ascomycota</taxon>
        <taxon>Pezizomycotina</taxon>
        <taxon>Dothideomycetes</taxon>
        <taxon>Pleosporomycetidae</taxon>
        <taxon>Pleosporales</taxon>
        <taxon>Lindgomycetaceae</taxon>
        <taxon>Clohesyomyces</taxon>
    </lineage>
</organism>
<accession>A0A1Y2A214</accession>
<dbReference type="Proteomes" id="UP000193144">
    <property type="component" value="Unassembled WGS sequence"/>
</dbReference>
<keyword evidence="2" id="KW-1185">Reference proteome</keyword>
<sequence length="450" mass="51779">MERLPLELLEICVEASLYVGFEIRPLPDTSATATGPERLQTKKWATYARSSYVDLCNIRRTNRRLHAASHRAFGRMLSDRIFRLTKFGLDDLEQIGSDDALRMHVRTITFGTSTFTPYLFTKDRLSNGGAWKERLQEALFGASTSWYRRFQLKRTLSQCYDWQSKTTKTDLNQRLAILLGNFPNLDSVRIRYEDGMDWNDDHRLLVKFPNEYRAFQVALAEKRRHDRFDPSPHVHTKPSIVAAALRDANVCVKDLRLDNFFMNDGYSLPHIVDQHPPFTNLRVLRISIYIDLTRTQRDRLGDTQALLKLIRSAPLLEDVGLTMSFAIGDYDGIRAKSSSILSALSTRPLMRLALDGQWHFTEVDLLNLWQTQYQTLESVVFDRIFLCEGSFTSALNTVKAQPFDKLRYLEIKRAVTYGPGMRIYMNLGTDLSVDFTGLPYRVVLDALPVS</sequence>